<dbReference type="NCBIfam" id="NF004526">
    <property type="entry name" value="PRK05872.1"/>
    <property type="match status" value="1"/>
</dbReference>
<dbReference type="CDD" id="cd05233">
    <property type="entry name" value="SDR_c"/>
    <property type="match status" value="1"/>
</dbReference>
<dbReference type="PANTHER" id="PTHR43391:SF94">
    <property type="entry name" value="OXIDOREDUCTASE-RELATED"/>
    <property type="match status" value="1"/>
</dbReference>
<dbReference type="GO" id="GO:0016491">
    <property type="term" value="F:oxidoreductase activity"/>
    <property type="evidence" value="ECO:0007669"/>
    <property type="project" value="UniProtKB-KW"/>
</dbReference>
<organism evidence="4 5">
    <name type="scientific">Mycobacteroides chelonae</name>
    <name type="common">Mycobacterium chelonae</name>
    <dbReference type="NCBI Taxonomy" id="1774"/>
    <lineage>
        <taxon>Bacteria</taxon>
        <taxon>Bacillati</taxon>
        <taxon>Actinomycetota</taxon>
        <taxon>Actinomycetes</taxon>
        <taxon>Mycobacteriales</taxon>
        <taxon>Mycobacteriaceae</taxon>
        <taxon>Mycobacteroides</taxon>
    </lineage>
</organism>
<gene>
    <name evidence="4" type="ORF">BKG82_00495</name>
</gene>
<dbReference type="AlphaFoldDB" id="A0A1S1LZ34"/>
<dbReference type="PRINTS" id="PR00080">
    <property type="entry name" value="SDRFAMILY"/>
</dbReference>
<evidence type="ECO:0000313" key="4">
    <source>
        <dbReference type="EMBL" id="OHU61100.1"/>
    </source>
</evidence>
<sequence length="280" mass="29054">MARTSDHMFGQVAVITGGANGIGAEVVRQLSRRGASVAVLDRDAARADALAAELGDGVAGFAADVTDPESIATAMDAVVQRFGGIDIVLANAGIAGPIATVASVRPQEWQQVIDVNLVGVFHTARIALPHVRARRGYVMVVASAAAGLPGPTFSAYMAAKWGVEALARALRIELSDSGVSVGIAYFGLIDTELGNSIAANHGLGAIMSTLPDFVGKAAPVSAAGTAIVEGIARRSRRVYAPRWVPLLLDLRTAVYHLDGLLGRNRRLRKAIREADAGMAA</sequence>
<comment type="similarity">
    <text evidence="1 3">Belongs to the short-chain dehydrogenases/reductases (SDR) family.</text>
</comment>
<dbReference type="InterPro" id="IPR036291">
    <property type="entry name" value="NAD(P)-bd_dom_sf"/>
</dbReference>
<dbReference type="Gene3D" id="3.40.50.720">
    <property type="entry name" value="NAD(P)-binding Rossmann-like Domain"/>
    <property type="match status" value="1"/>
</dbReference>
<dbReference type="SUPFAM" id="SSF51735">
    <property type="entry name" value="NAD(P)-binding Rossmann-fold domains"/>
    <property type="match status" value="1"/>
</dbReference>
<name>A0A1S1LZ34_MYCCH</name>
<dbReference type="EMBL" id="MLIQ01000002">
    <property type="protein sequence ID" value="OHU61100.1"/>
    <property type="molecule type" value="Genomic_DNA"/>
</dbReference>
<dbReference type="PANTHER" id="PTHR43391">
    <property type="entry name" value="RETINOL DEHYDROGENASE-RELATED"/>
    <property type="match status" value="1"/>
</dbReference>
<proteinExistence type="inferred from homology"/>
<protein>
    <submittedName>
        <fullName evidence="4">Short-chain dehydrogenase</fullName>
    </submittedName>
</protein>
<dbReference type="Proteomes" id="UP000180043">
    <property type="component" value="Unassembled WGS sequence"/>
</dbReference>
<dbReference type="Pfam" id="PF00106">
    <property type="entry name" value="adh_short"/>
    <property type="match status" value="1"/>
</dbReference>
<keyword evidence="2" id="KW-0560">Oxidoreductase</keyword>
<reference evidence="4 5" key="1">
    <citation type="submission" date="2016-10" db="EMBL/GenBank/DDBJ databases">
        <title>Evaluation of Human, Veterinary and Environmental Mycobacterium chelonae Isolates by Core Genome Phylogenomic Analysis, Targeted Gene Comparison, and Anti-microbial Susceptibility Patterns: A Tale of Mistaken Identities.</title>
        <authorList>
            <person name="Fogelson S.B."/>
            <person name="Camus A.C."/>
            <person name="Lorenz W."/>
            <person name="Vasireddy R."/>
            <person name="Vasireddy S."/>
            <person name="Smith T."/>
            <person name="Brown-Elliott B.A."/>
            <person name="Wallace R.J.Jr."/>
            <person name="Hasan N.A."/>
            <person name="Reischl U."/>
            <person name="Sanchez S."/>
        </authorList>
    </citation>
    <scope>NUCLEOTIDE SEQUENCE [LARGE SCALE GENOMIC DNA]</scope>
    <source>
        <strain evidence="4 5">15515</strain>
    </source>
</reference>
<evidence type="ECO:0000256" key="1">
    <source>
        <dbReference type="ARBA" id="ARBA00006484"/>
    </source>
</evidence>
<dbReference type="RefSeq" id="WP_057968334.1">
    <property type="nucleotide sequence ID" value="NZ_MLII01000015.1"/>
</dbReference>
<dbReference type="PRINTS" id="PR00081">
    <property type="entry name" value="GDHRDH"/>
</dbReference>
<dbReference type="InterPro" id="IPR002347">
    <property type="entry name" value="SDR_fam"/>
</dbReference>
<evidence type="ECO:0000313" key="5">
    <source>
        <dbReference type="Proteomes" id="UP000180043"/>
    </source>
</evidence>
<evidence type="ECO:0000256" key="2">
    <source>
        <dbReference type="ARBA" id="ARBA00023002"/>
    </source>
</evidence>
<evidence type="ECO:0000256" key="3">
    <source>
        <dbReference type="RuleBase" id="RU000363"/>
    </source>
</evidence>
<comment type="caution">
    <text evidence="4">The sequence shown here is derived from an EMBL/GenBank/DDBJ whole genome shotgun (WGS) entry which is preliminary data.</text>
</comment>
<accession>A0A1S1LZ34</accession>